<comment type="caution">
    <text evidence="2">The sequence shown here is derived from an EMBL/GenBank/DDBJ whole genome shotgun (WGS) entry which is preliminary data.</text>
</comment>
<gene>
    <name evidence="2" type="ORF">D1223_17640</name>
</gene>
<name>A0A399R9R4_9PROT</name>
<dbReference type="EMBL" id="QWFX01000016">
    <property type="protein sequence ID" value="RIJ26765.1"/>
    <property type="molecule type" value="Genomic_DNA"/>
</dbReference>
<protein>
    <submittedName>
        <fullName evidence="2">Uncharacterized protein</fullName>
    </submittedName>
</protein>
<feature type="coiled-coil region" evidence="1">
    <location>
        <begin position="22"/>
        <end position="80"/>
    </location>
</feature>
<keyword evidence="3" id="KW-1185">Reference proteome</keyword>
<reference evidence="2 3" key="1">
    <citation type="submission" date="2018-08" db="EMBL/GenBank/DDBJ databases">
        <title>Henriciella mobilis sp. nov., isolated from seawater.</title>
        <authorList>
            <person name="Cheng H."/>
            <person name="Wu Y.-H."/>
            <person name="Xu X.-W."/>
            <person name="Guo L.-L."/>
        </authorList>
    </citation>
    <scope>NUCLEOTIDE SEQUENCE [LARGE SCALE GENOMIC DNA]</scope>
    <source>
        <strain evidence="2 3">JN25</strain>
    </source>
</reference>
<organism evidence="2 3">
    <name type="scientific">Henriciella mobilis</name>
    <dbReference type="NCBI Taxonomy" id="2305467"/>
    <lineage>
        <taxon>Bacteria</taxon>
        <taxon>Pseudomonadati</taxon>
        <taxon>Pseudomonadota</taxon>
        <taxon>Alphaproteobacteria</taxon>
        <taxon>Hyphomonadales</taxon>
        <taxon>Hyphomonadaceae</taxon>
        <taxon>Henriciella</taxon>
    </lineage>
</organism>
<accession>A0A399R9R4</accession>
<dbReference type="AlphaFoldDB" id="A0A399R9R4"/>
<keyword evidence="1" id="KW-0175">Coiled coil</keyword>
<sequence>MEELLPLLVSLDQGEITKSTYLSEVTRKRDKLKSNLRFAKSQVREIVNREYGESSWATRIEQYETELDGMFRQLEALFDTTNDFFISAPSLDAETEAYYSEIMVDKIRIVTQLSNLSLRGDIAMLGEEHPNVFILRSWEHQSNVFANLFELDHIFYYGSDDDVDRYFQLIDRSKAELDNFQNTKAAGLAANEEMKSEYSHLSLGATAQERELIDLVLQLNDSFSQAWSTEQDIADKYRRQLTLYETMPDPFPSDEIEKLDQKIVVLEDTRWALFDERLELAQDLVNRAAD</sequence>
<evidence type="ECO:0000313" key="2">
    <source>
        <dbReference type="EMBL" id="RIJ26765.1"/>
    </source>
</evidence>
<proteinExistence type="predicted"/>
<evidence type="ECO:0000256" key="1">
    <source>
        <dbReference type="SAM" id="Coils"/>
    </source>
</evidence>
<dbReference type="Proteomes" id="UP000266385">
    <property type="component" value="Unassembled WGS sequence"/>
</dbReference>
<evidence type="ECO:0000313" key="3">
    <source>
        <dbReference type="Proteomes" id="UP000266385"/>
    </source>
</evidence>